<reference evidence="2" key="1">
    <citation type="submission" date="2013-03" db="EMBL/GenBank/DDBJ databases">
        <title>Draft genome sequence of the hydrogen-ethanol-producing anaerobic alkalithermophilic Caloramator celere.</title>
        <authorList>
            <person name="Ciranna A."/>
            <person name="Larjo A."/>
            <person name="Kivisto A."/>
            <person name="Santala V."/>
            <person name="Roos C."/>
            <person name="Karp M."/>
        </authorList>
    </citation>
    <scope>NUCLEOTIDE SEQUENCE [LARGE SCALE GENOMIC DNA]</scope>
    <source>
        <strain evidence="2">DSM 8682</strain>
    </source>
</reference>
<dbReference type="GO" id="GO:0016798">
    <property type="term" value="F:hydrolase activity, acting on glycosyl bonds"/>
    <property type="evidence" value="ECO:0007669"/>
    <property type="project" value="UniProtKB-KW"/>
</dbReference>
<dbReference type="PANTHER" id="PTHR37423">
    <property type="entry name" value="SOLUBLE LYTIC MUREIN TRANSGLYCOSYLASE-RELATED"/>
    <property type="match status" value="1"/>
</dbReference>
<dbReference type="AlphaFoldDB" id="R7RQ11"/>
<dbReference type="eggNOG" id="COG0741">
    <property type="taxonomic scope" value="Bacteria"/>
</dbReference>
<sequence length="181" mass="21318">MNKFLRILCLILLVVVAINHKFILKKIFKLSYQKQVYTYSKYYNLDPMLVFAVIKVESNFDKNAVSNKGAVGLMQIKPSTAEYISNLLKDDSFDKSKLFDPDLNIRYGCFYLKKMIEMYNGDIDVALMAYNAGCGNVNKWLDNAKGKLDIEDIPFNETKWYVKKIRKYYKLYRYIYIDIDK</sequence>
<keyword evidence="3" id="KW-1185">Reference proteome</keyword>
<dbReference type="Pfam" id="PF01464">
    <property type="entry name" value="SLT"/>
    <property type="match status" value="1"/>
</dbReference>
<dbReference type="InterPro" id="IPR023346">
    <property type="entry name" value="Lysozyme-like_dom_sf"/>
</dbReference>
<dbReference type="PANTHER" id="PTHR37423:SF2">
    <property type="entry name" value="MEMBRANE-BOUND LYTIC MUREIN TRANSGLYCOSYLASE C"/>
    <property type="match status" value="1"/>
</dbReference>
<dbReference type="Gene3D" id="1.10.530.10">
    <property type="match status" value="1"/>
</dbReference>
<accession>R7RQ11</accession>
<protein>
    <submittedName>
        <fullName evidence="2">Soluble lytic murein transglycosylase</fullName>
        <ecNumber evidence="2">3.2.1.-</ecNumber>
    </submittedName>
</protein>
<dbReference type="RefSeq" id="WP_018661934.1">
    <property type="nucleotide sequence ID" value="NZ_HF952018.1"/>
</dbReference>
<evidence type="ECO:0000313" key="2">
    <source>
        <dbReference type="EMBL" id="CDF58134.1"/>
    </source>
</evidence>
<keyword evidence="2" id="KW-0378">Hydrolase</keyword>
<feature type="domain" description="Transglycosylase SLT" evidence="1">
    <location>
        <begin position="39"/>
        <end position="150"/>
    </location>
</feature>
<comment type="caution">
    <text evidence="2">The sequence shown here is derived from an EMBL/GenBank/DDBJ whole genome shotgun (WGS) entry which is preliminary data.</text>
</comment>
<dbReference type="EC" id="3.2.1.-" evidence="2"/>
<evidence type="ECO:0000313" key="3">
    <source>
        <dbReference type="Proteomes" id="UP000014923"/>
    </source>
</evidence>
<keyword evidence="2" id="KW-0326">Glycosidase</keyword>
<proteinExistence type="predicted"/>
<dbReference type="HOGENOM" id="CLU_065765_7_0_9"/>
<evidence type="ECO:0000259" key="1">
    <source>
        <dbReference type="Pfam" id="PF01464"/>
    </source>
</evidence>
<gene>
    <name evidence="2" type="ORF">TCEL_00180</name>
</gene>
<dbReference type="InterPro" id="IPR008258">
    <property type="entry name" value="Transglycosylase_SLT_dom_1"/>
</dbReference>
<dbReference type="OrthoDB" id="9815002at2"/>
<organism evidence="2 3">
    <name type="scientific">Thermobrachium celere DSM 8682</name>
    <dbReference type="NCBI Taxonomy" id="941824"/>
    <lineage>
        <taxon>Bacteria</taxon>
        <taxon>Bacillati</taxon>
        <taxon>Bacillota</taxon>
        <taxon>Clostridia</taxon>
        <taxon>Eubacteriales</taxon>
        <taxon>Clostridiaceae</taxon>
        <taxon>Thermobrachium</taxon>
    </lineage>
</organism>
<dbReference type="Proteomes" id="UP000014923">
    <property type="component" value="Unassembled WGS sequence"/>
</dbReference>
<name>R7RQ11_9CLOT</name>
<dbReference type="SUPFAM" id="SSF53955">
    <property type="entry name" value="Lysozyme-like"/>
    <property type="match status" value="1"/>
</dbReference>
<dbReference type="CDD" id="cd16896">
    <property type="entry name" value="LT_Slt70-like"/>
    <property type="match status" value="1"/>
</dbReference>
<dbReference type="EMBL" id="CAVN010000095">
    <property type="protein sequence ID" value="CDF58134.1"/>
    <property type="molecule type" value="Genomic_DNA"/>
</dbReference>